<accession>A0A4S2MV10</accession>
<feature type="region of interest" description="Disordered" evidence="1">
    <location>
        <begin position="206"/>
        <end position="251"/>
    </location>
</feature>
<feature type="compositionally biased region" description="Acidic residues" evidence="1">
    <location>
        <begin position="64"/>
        <end position="73"/>
    </location>
</feature>
<gene>
    <name evidence="3" type="ORF">EX30DRAFT_332350</name>
</gene>
<feature type="region of interest" description="Disordered" evidence="1">
    <location>
        <begin position="163"/>
        <end position="192"/>
    </location>
</feature>
<feature type="compositionally biased region" description="Pro residues" evidence="1">
    <location>
        <begin position="240"/>
        <end position="250"/>
    </location>
</feature>
<keyword evidence="4" id="KW-1185">Reference proteome</keyword>
<dbReference type="FunFam" id="3.40.50.1000:FF:000089">
    <property type="entry name" value="NIF domain protein"/>
    <property type="match status" value="1"/>
</dbReference>
<evidence type="ECO:0000313" key="3">
    <source>
        <dbReference type="EMBL" id="TGZ80449.1"/>
    </source>
</evidence>
<feature type="compositionally biased region" description="Basic and acidic residues" evidence="1">
    <location>
        <begin position="177"/>
        <end position="187"/>
    </location>
</feature>
<sequence length="429" mass="48616">MNSLSIISSTVDKVIGNTPPSSPPADALDELRHSARPVRLDDPSRVGQESNVRGSHKLVSDSFAVEDESEDEQKDARTSQVRMTIGHRLYTVFLGPWVGAFRWIISAVTLSFSWALSPIFDDRGMFAPLEPFRRIRNYRHHHTNAYNDSYPALQSSPRIELTSEDGEPHVLSPGGTDMRRTRSRVGEDTSGGQEIIPRRSIRIRLYNDEKSGKGRSSVSAVKSPTSPSTSLRLTKYPRAMGPPTPLLPRRPAPKTLILDLDETLIHSLAKGGRMSSGHMVEVKLDRQHAILYYVHKRPYCDEFLRKVCRWYNLVIFTASVQEYADPVIDWLEQDRKYFSGRYYRQHCTNRNGAYIKDIATVEPDLSKVMIIDNSPTSYIFHEDNAIPIEGWINDPTDLDLLHLIPMLQALRYATDVRALLALRMGESLS</sequence>
<dbReference type="AlphaFoldDB" id="A0A4S2MV10"/>
<dbReference type="NCBIfam" id="TIGR02251">
    <property type="entry name" value="HIF-SF_euk"/>
    <property type="match status" value="1"/>
</dbReference>
<dbReference type="PANTHER" id="PTHR12210">
    <property type="entry name" value="DULLARD PROTEIN PHOSPHATASE"/>
    <property type="match status" value="1"/>
</dbReference>
<name>A0A4S2MV10_9PEZI</name>
<dbReference type="Gene3D" id="3.40.50.1000">
    <property type="entry name" value="HAD superfamily/HAD-like"/>
    <property type="match status" value="1"/>
</dbReference>
<evidence type="ECO:0000256" key="1">
    <source>
        <dbReference type="SAM" id="MobiDB-lite"/>
    </source>
</evidence>
<dbReference type="STRING" id="341454.A0A4S2MV10"/>
<dbReference type="SUPFAM" id="SSF56784">
    <property type="entry name" value="HAD-like"/>
    <property type="match status" value="1"/>
</dbReference>
<dbReference type="SMART" id="SM00577">
    <property type="entry name" value="CPDc"/>
    <property type="match status" value="1"/>
</dbReference>
<dbReference type="EMBL" id="ML220125">
    <property type="protein sequence ID" value="TGZ80449.1"/>
    <property type="molecule type" value="Genomic_DNA"/>
</dbReference>
<dbReference type="InterPro" id="IPR023214">
    <property type="entry name" value="HAD_sf"/>
</dbReference>
<evidence type="ECO:0000259" key="2">
    <source>
        <dbReference type="PROSITE" id="PS50969"/>
    </source>
</evidence>
<protein>
    <recommendedName>
        <fullName evidence="2">FCP1 homology domain-containing protein</fullName>
    </recommendedName>
</protein>
<dbReference type="GO" id="GO:0016791">
    <property type="term" value="F:phosphatase activity"/>
    <property type="evidence" value="ECO:0007669"/>
    <property type="project" value="InterPro"/>
</dbReference>
<dbReference type="OrthoDB" id="277011at2759"/>
<feature type="domain" description="FCP1 homology" evidence="2">
    <location>
        <begin position="249"/>
        <end position="410"/>
    </location>
</feature>
<dbReference type="InterPro" id="IPR036412">
    <property type="entry name" value="HAD-like_sf"/>
</dbReference>
<feature type="region of interest" description="Disordered" evidence="1">
    <location>
        <begin position="38"/>
        <end position="78"/>
    </location>
</feature>
<dbReference type="FunCoup" id="A0A4S2MV10">
    <property type="interactions" value="27"/>
</dbReference>
<dbReference type="CDD" id="cd07521">
    <property type="entry name" value="HAD_FCP1-like"/>
    <property type="match status" value="1"/>
</dbReference>
<dbReference type="Pfam" id="PF03031">
    <property type="entry name" value="NIF"/>
    <property type="match status" value="1"/>
</dbReference>
<dbReference type="InterPro" id="IPR004274">
    <property type="entry name" value="FCP1_dom"/>
</dbReference>
<dbReference type="PROSITE" id="PS50969">
    <property type="entry name" value="FCP1"/>
    <property type="match status" value="1"/>
</dbReference>
<organism evidence="3 4">
    <name type="scientific">Ascodesmis nigricans</name>
    <dbReference type="NCBI Taxonomy" id="341454"/>
    <lineage>
        <taxon>Eukaryota</taxon>
        <taxon>Fungi</taxon>
        <taxon>Dikarya</taxon>
        <taxon>Ascomycota</taxon>
        <taxon>Pezizomycotina</taxon>
        <taxon>Pezizomycetes</taxon>
        <taxon>Pezizales</taxon>
        <taxon>Ascodesmidaceae</taxon>
        <taxon>Ascodesmis</taxon>
    </lineage>
</organism>
<dbReference type="InterPro" id="IPR011948">
    <property type="entry name" value="Dullard_phosphatase"/>
</dbReference>
<proteinExistence type="predicted"/>
<evidence type="ECO:0000313" key="4">
    <source>
        <dbReference type="Proteomes" id="UP000298138"/>
    </source>
</evidence>
<reference evidence="3 4" key="1">
    <citation type="submission" date="2019-04" db="EMBL/GenBank/DDBJ databases">
        <title>Comparative genomics and transcriptomics to analyze fruiting body development in filamentous ascomycetes.</title>
        <authorList>
            <consortium name="DOE Joint Genome Institute"/>
            <person name="Lutkenhaus R."/>
            <person name="Traeger S."/>
            <person name="Breuer J."/>
            <person name="Kuo A."/>
            <person name="Lipzen A."/>
            <person name="Pangilinan J."/>
            <person name="Dilworth D."/>
            <person name="Sandor L."/>
            <person name="Poggeler S."/>
            <person name="Barry K."/>
            <person name="Grigoriev I.V."/>
            <person name="Nowrousian M."/>
        </authorList>
    </citation>
    <scope>NUCLEOTIDE SEQUENCE [LARGE SCALE GENOMIC DNA]</scope>
    <source>
        <strain evidence="3 4">CBS 389.68</strain>
    </source>
</reference>
<dbReference type="InterPro" id="IPR050365">
    <property type="entry name" value="TIM50"/>
</dbReference>
<dbReference type="InParanoid" id="A0A4S2MV10"/>
<dbReference type="Proteomes" id="UP000298138">
    <property type="component" value="Unassembled WGS sequence"/>
</dbReference>